<evidence type="ECO:0000256" key="8">
    <source>
        <dbReference type="SAM" id="MobiDB-lite"/>
    </source>
</evidence>
<dbReference type="Proteomes" id="UP001257627">
    <property type="component" value="Unassembled WGS sequence"/>
</dbReference>
<keyword evidence="2" id="KW-0813">Transport</keyword>
<feature type="transmembrane region" description="Helical" evidence="9">
    <location>
        <begin position="215"/>
        <end position="236"/>
    </location>
</feature>
<dbReference type="Gene3D" id="1.20.1250.20">
    <property type="entry name" value="MFS general substrate transporter like domains"/>
    <property type="match status" value="1"/>
</dbReference>
<dbReference type="PRINTS" id="PR01036">
    <property type="entry name" value="TCRTETB"/>
</dbReference>
<accession>A0ABU3UP62</accession>
<evidence type="ECO:0000256" key="2">
    <source>
        <dbReference type="ARBA" id="ARBA00022448"/>
    </source>
</evidence>
<keyword evidence="6 9" id="KW-0472">Membrane</keyword>
<dbReference type="RefSeq" id="WP_054231349.1">
    <property type="nucleotide sequence ID" value="NZ_CP107955.1"/>
</dbReference>
<dbReference type="SUPFAM" id="SSF103473">
    <property type="entry name" value="MFS general substrate transporter"/>
    <property type="match status" value="1"/>
</dbReference>
<organism evidence="11 12">
    <name type="scientific">Streptomyces mirabilis</name>
    <dbReference type="NCBI Taxonomy" id="68239"/>
    <lineage>
        <taxon>Bacteria</taxon>
        <taxon>Bacillati</taxon>
        <taxon>Actinomycetota</taxon>
        <taxon>Actinomycetes</taxon>
        <taxon>Kitasatosporales</taxon>
        <taxon>Streptomycetaceae</taxon>
        <taxon>Streptomyces</taxon>
    </lineage>
</organism>
<evidence type="ECO:0000313" key="11">
    <source>
        <dbReference type="EMBL" id="MDU8995699.1"/>
    </source>
</evidence>
<dbReference type="InterPro" id="IPR036259">
    <property type="entry name" value="MFS_trans_sf"/>
</dbReference>
<dbReference type="InterPro" id="IPR020846">
    <property type="entry name" value="MFS_dom"/>
</dbReference>
<evidence type="ECO:0000256" key="5">
    <source>
        <dbReference type="ARBA" id="ARBA00022989"/>
    </source>
</evidence>
<dbReference type="NCBIfam" id="TIGR00711">
    <property type="entry name" value="efflux_EmrB"/>
    <property type="match status" value="1"/>
</dbReference>
<feature type="transmembrane region" description="Helical" evidence="9">
    <location>
        <begin position="63"/>
        <end position="83"/>
    </location>
</feature>
<feature type="transmembrane region" description="Helical" evidence="9">
    <location>
        <begin position="452"/>
        <end position="471"/>
    </location>
</feature>
<evidence type="ECO:0000256" key="3">
    <source>
        <dbReference type="ARBA" id="ARBA00022475"/>
    </source>
</evidence>
<evidence type="ECO:0000259" key="10">
    <source>
        <dbReference type="PROSITE" id="PS50850"/>
    </source>
</evidence>
<dbReference type="PROSITE" id="PS50850">
    <property type="entry name" value="MFS"/>
    <property type="match status" value="1"/>
</dbReference>
<keyword evidence="5 9" id="KW-1133">Transmembrane helix</keyword>
<dbReference type="CDD" id="cd17321">
    <property type="entry name" value="MFS_MMR_MDR_like"/>
    <property type="match status" value="1"/>
</dbReference>
<feature type="transmembrane region" description="Helical" evidence="9">
    <location>
        <begin position="153"/>
        <end position="175"/>
    </location>
</feature>
<dbReference type="PANTHER" id="PTHR42718:SF42">
    <property type="entry name" value="EXPORT PROTEIN"/>
    <property type="match status" value="1"/>
</dbReference>
<feature type="transmembrane region" description="Helical" evidence="9">
    <location>
        <begin position="95"/>
        <end position="114"/>
    </location>
</feature>
<evidence type="ECO:0000256" key="7">
    <source>
        <dbReference type="ARBA" id="ARBA00023251"/>
    </source>
</evidence>
<feature type="transmembrane region" description="Helical" evidence="9">
    <location>
        <begin position="283"/>
        <end position="304"/>
    </location>
</feature>
<keyword evidence="3" id="KW-1003">Cell membrane</keyword>
<evidence type="ECO:0000256" key="4">
    <source>
        <dbReference type="ARBA" id="ARBA00022692"/>
    </source>
</evidence>
<dbReference type="Pfam" id="PF07690">
    <property type="entry name" value="MFS_1"/>
    <property type="match status" value="2"/>
</dbReference>
<keyword evidence="4 9" id="KW-0812">Transmembrane</keyword>
<sequence length="505" mass="51641">MAAPLQKTSGEGAGPGPEVRISSPTGKWILLTTVLGSSMAMLDSTVVNVALPTIGRDLGTGLAALQWTVNAYMLTLAGLILLGGSLGDRFGRRKIFVLGVVWFASASLLCGLAPTGGVLIAARALQGIGGALLTPGSLAIIQASFHPDDRARAVGLWSGFGGVGAAVGPFLGGWLVDGPGWRWVFLINVPVALVCAPIAVRHVPESSDGRAHGRGFDVLGAVLGALALALVTYALIEATSGSVLVWVSAVGGVAAGVAFVYVERRRPDPMMPPDIFSSRQFTAVNLVTVCVYAAFGGFFFLTALQLQVVAGYSALGAGTALLPTTVLMLLFSARSGELAQRIGPRIPLTVGPLLCATGMLLMLRVGPHASYLGDVLPALVVMGAGMVTLVAPLTATVLASVDAGRAGLASGINNAAARAAGLIAVAALPLLAGMGPEAYRSADAFNAAFRRAMPLCAGVLVVGAVLAFTTVRRPAPDCRRPQCRTHGCVTAPPLEPSRPRPPQPQ</sequence>
<feature type="transmembrane region" description="Helical" evidence="9">
    <location>
        <begin position="181"/>
        <end position="203"/>
    </location>
</feature>
<evidence type="ECO:0000256" key="9">
    <source>
        <dbReference type="SAM" id="Phobius"/>
    </source>
</evidence>
<proteinExistence type="predicted"/>
<protein>
    <submittedName>
        <fullName evidence="11">MFS transporter</fullName>
    </submittedName>
</protein>
<reference evidence="11 12" key="1">
    <citation type="submission" date="2023-02" db="EMBL/GenBank/DDBJ databases">
        <authorList>
            <person name="Maleckis M."/>
        </authorList>
    </citation>
    <scope>NUCLEOTIDE SEQUENCE [LARGE SCALE GENOMIC DNA]</scope>
    <source>
        <strain evidence="11 12">P8-A2</strain>
    </source>
</reference>
<feature type="region of interest" description="Disordered" evidence="8">
    <location>
        <begin position="1"/>
        <end position="20"/>
    </location>
</feature>
<evidence type="ECO:0000313" key="12">
    <source>
        <dbReference type="Proteomes" id="UP001257627"/>
    </source>
</evidence>
<comment type="subcellular location">
    <subcellularLocation>
        <location evidence="1">Cell membrane</location>
        <topology evidence="1">Multi-pass membrane protein</topology>
    </subcellularLocation>
</comment>
<dbReference type="EMBL" id="JARAKF010000001">
    <property type="protein sequence ID" value="MDU8995699.1"/>
    <property type="molecule type" value="Genomic_DNA"/>
</dbReference>
<feature type="transmembrane region" description="Helical" evidence="9">
    <location>
        <begin position="28"/>
        <end position="51"/>
    </location>
</feature>
<feature type="transmembrane region" description="Helical" evidence="9">
    <location>
        <begin position="242"/>
        <end position="262"/>
    </location>
</feature>
<gene>
    <name evidence="11" type="ORF">PU648_25755</name>
</gene>
<feature type="transmembrane region" description="Helical" evidence="9">
    <location>
        <begin position="345"/>
        <end position="363"/>
    </location>
</feature>
<dbReference type="InterPro" id="IPR004638">
    <property type="entry name" value="EmrB-like"/>
</dbReference>
<feature type="transmembrane region" description="Helical" evidence="9">
    <location>
        <begin position="120"/>
        <end position="141"/>
    </location>
</feature>
<dbReference type="InterPro" id="IPR011701">
    <property type="entry name" value="MFS"/>
</dbReference>
<feature type="transmembrane region" description="Helical" evidence="9">
    <location>
        <begin position="411"/>
        <end position="432"/>
    </location>
</feature>
<dbReference type="Gene3D" id="1.20.1720.10">
    <property type="entry name" value="Multidrug resistance protein D"/>
    <property type="match status" value="1"/>
</dbReference>
<name>A0ABU3UP62_9ACTN</name>
<keyword evidence="7" id="KW-0046">Antibiotic resistance</keyword>
<feature type="transmembrane region" description="Helical" evidence="9">
    <location>
        <begin position="310"/>
        <end position="333"/>
    </location>
</feature>
<keyword evidence="12" id="KW-1185">Reference proteome</keyword>
<evidence type="ECO:0000256" key="6">
    <source>
        <dbReference type="ARBA" id="ARBA00023136"/>
    </source>
</evidence>
<feature type="domain" description="Major facilitator superfamily (MFS) profile" evidence="10">
    <location>
        <begin position="29"/>
        <end position="475"/>
    </location>
</feature>
<evidence type="ECO:0000256" key="1">
    <source>
        <dbReference type="ARBA" id="ARBA00004651"/>
    </source>
</evidence>
<feature type="transmembrane region" description="Helical" evidence="9">
    <location>
        <begin position="375"/>
        <end position="399"/>
    </location>
</feature>
<dbReference type="PANTHER" id="PTHR42718">
    <property type="entry name" value="MAJOR FACILITATOR SUPERFAMILY MULTIDRUG TRANSPORTER MFSC"/>
    <property type="match status" value="1"/>
</dbReference>
<comment type="caution">
    <text evidence="11">The sequence shown here is derived from an EMBL/GenBank/DDBJ whole genome shotgun (WGS) entry which is preliminary data.</text>
</comment>